<reference evidence="1" key="1">
    <citation type="submission" date="2021-03" db="EMBL/GenBank/DDBJ databases">
        <authorList>
            <consortium name="DOE Joint Genome Institute"/>
            <person name="Ahrendt S."/>
            <person name="Looney B.P."/>
            <person name="Miyauchi S."/>
            <person name="Morin E."/>
            <person name="Drula E."/>
            <person name="Courty P.E."/>
            <person name="Chicoki N."/>
            <person name="Fauchery L."/>
            <person name="Kohler A."/>
            <person name="Kuo A."/>
            <person name="Labutti K."/>
            <person name="Pangilinan J."/>
            <person name="Lipzen A."/>
            <person name="Riley R."/>
            <person name="Andreopoulos W."/>
            <person name="He G."/>
            <person name="Johnson J."/>
            <person name="Barry K.W."/>
            <person name="Grigoriev I.V."/>
            <person name="Nagy L."/>
            <person name="Hibbett D."/>
            <person name="Henrissat B."/>
            <person name="Matheny P.B."/>
            <person name="Labbe J."/>
            <person name="Martin F."/>
        </authorList>
    </citation>
    <scope>NUCLEOTIDE SEQUENCE</scope>
    <source>
        <strain evidence="1">HHB10654</strain>
    </source>
</reference>
<keyword evidence="2" id="KW-1185">Reference proteome</keyword>
<name>A0ACB8T409_9AGAM</name>
<evidence type="ECO:0000313" key="1">
    <source>
        <dbReference type="EMBL" id="KAI0063484.1"/>
    </source>
</evidence>
<organism evidence="1 2">
    <name type="scientific">Artomyces pyxidatus</name>
    <dbReference type="NCBI Taxonomy" id="48021"/>
    <lineage>
        <taxon>Eukaryota</taxon>
        <taxon>Fungi</taxon>
        <taxon>Dikarya</taxon>
        <taxon>Basidiomycota</taxon>
        <taxon>Agaricomycotina</taxon>
        <taxon>Agaricomycetes</taxon>
        <taxon>Russulales</taxon>
        <taxon>Auriscalpiaceae</taxon>
        <taxon>Artomyces</taxon>
    </lineage>
</organism>
<sequence>MSLPEYPDSLTFTVELAIAEHFKPFEDEIAALSQQARLQNDDIRALLTFLRSIPPPPHRPALSPQIPPPIPDVVEDYTLGCTPHAPSPSPFGSPLTPLFSLTGSESELPLLAAFSEPREALDGRPLTVFTDPSLWRELQEPSRPDAHKPLVRFVLPPGPSTLSACSGSSSGCMGPGGGDSSSGSDESAQPTWNVLVEDVQGQFVEVGVSAEQRASEISAGQERVQELPRDEDDEEDELPLESVPPRARRVRVKVGMR</sequence>
<evidence type="ECO:0000313" key="2">
    <source>
        <dbReference type="Proteomes" id="UP000814140"/>
    </source>
</evidence>
<accession>A0ACB8T409</accession>
<gene>
    <name evidence="1" type="ORF">BV25DRAFT_1824014</name>
</gene>
<dbReference type="EMBL" id="MU277202">
    <property type="protein sequence ID" value="KAI0063484.1"/>
    <property type="molecule type" value="Genomic_DNA"/>
</dbReference>
<dbReference type="Proteomes" id="UP000814140">
    <property type="component" value="Unassembled WGS sequence"/>
</dbReference>
<proteinExistence type="predicted"/>
<comment type="caution">
    <text evidence="1">The sequence shown here is derived from an EMBL/GenBank/DDBJ whole genome shotgun (WGS) entry which is preliminary data.</text>
</comment>
<protein>
    <submittedName>
        <fullName evidence="1">Uncharacterized protein</fullName>
    </submittedName>
</protein>
<reference evidence="1" key="2">
    <citation type="journal article" date="2022" name="New Phytol.">
        <title>Evolutionary transition to the ectomycorrhizal habit in the genomes of a hyperdiverse lineage of mushroom-forming fungi.</title>
        <authorList>
            <person name="Looney B."/>
            <person name="Miyauchi S."/>
            <person name="Morin E."/>
            <person name="Drula E."/>
            <person name="Courty P.E."/>
            <person name="Kohler A."/>
            <person name="Kuo A."/>
            <person name="LaButti K."/>
            <person name="Pangilinan J."/>
            <person name="Lipzen A."/>
            <person name="Riley R."/>
            <person name="Andreopoulos W."/>
            <person name="He G."/>
            <person name="Johnson J."/>
            <person name="Nolan M."/>
            <person name="Tritt A."/>
            <person name="Barry K.W."/>
            <person name="Grigoriev I.V."/>
            <person name="Nagy L.G."/>
            <person name="Hibbett D."/>
            <person name="Henrissat B."/>
            <person name="Matheny P.B."/>
            <person name="Labbe J."/>
            <person name="Martin F.M."/>
        </authorList>
    </citation>
    <scope>NUCLEOTIDE SEQUENCE</scope>
    <source>
        <strain evidence="1">HHB10654</strain>
    </source>
</reference>